<evidence type="ECO:0000256" key="1">
    <source>
        <dbReference type="ARBA" id="ARBA00004196"/>
    </source>
</evidence>
<dbReference type="InterPro" id="IPR011990">
    <property type="entry name" value="TPR-like_helical_dom_sf"/>
</dbReference>
<dbReference type="AlphaFoldDB" id="A0A3N2QY07"/>
<keyword evidence="4" id="KW-1185">Reference proteome</keyword>
<dbReference type="GO" id="GO:0017004">
    <property type="term" value="P:cytochrome complex assembly"/>
    <property type="evidence" value="ECO:0007669"/>
    <property type="project" value="UniProtKB-KW"/>
</dbReference>
<dbReference type="Gene3D" id="1.25.40.10">
    <property type="entry name" value="Tetratricopeptide repeat domain"/>
    <property type="match status" value="1"/>
</dbReference>
<dbReference type="RefSeq" id="WP_123642656.1">
    <property type="nucleotide sequence ID" value="NZ_ML119086.1"/>
</dbReference>
<dbReference type="InterPro" id="IPR051263">
    <property type="entry name" value="C-type_cytochrome_biogenesis"/>
</dbReference>
<dbReference type="SUPFAM" id="SSF48452">
    <property type="entry name" value="TPR-like"/>
    <property type="match status" value="1"/>
</dbReference>
<gene>
    <name evidence="3" type="primary">ccmI</name>
    <name evidence="3" type="ORF">EAT49_12410</name>
</gene>
<comment type="subcellular location">
    <subcellularLocation>
        <location evidence="1">Cell envelope</location>
    </subcellularLocation>
</comment>
<dbReference type="EMBL" id="RDRB01000006">
    <property type="protein sequence ID" value="ROU00109.1"/>
    <property type="molecule type" value="Genomic_DNA"/>
</dbReference>
<reference evidence="3 4" key="1">
    <citation type="submission" date="2018-10" db="EMBL/GenBank/DDBJ databases">
        <title>Histidinibacterium lentulum gen. nov., sp. nov., a marine bacterium from the culture broth of Picochlorum sp. 122.</title>
        <authorList>
            <person name="Wang G."/>
        </authorList>
    </citation>
    <scope>NUCLEOTIDE SEQUENCE [LARGE SCALE GENOMIC DNA]</scope>
    <source>
        <strain evidence="3 4">B17</strain>
    </source>
</reference>
<dbReference type="InterPro" id="IPR017560">
    <property type="entry name" value="Cyt_c_biogenesis_CcmI"/>
</dbReference>
<comment type="caution">
    <text evidence="3">The sequence shown here is derived from an EMBL/GenBank/DDBJ whole genome shotgun (WGS) entry which is preliminary data.</text>
</comment>
<evidence type="ECO:0000313" key="4">
    <source>
        <dbReference type="Proteomes" id="UP000268016"/>
    </source>
</evidence>
<sequence length="407" mass="43860">MIFFLVCGVAALLVTGLILLPLLRDSAGTEEPPEVALYRSQLEELDRDVDRGVIDADEAARARTEIARRLLAADRAERRASGSAPAWLTRAAAVVTGLAVVAVAGGLYWRLGAVDGTGPYADIPRAARIAASEEMRAARPGQLALEEASAGASLAAEDAPDDYMEMVERLREIVPGRPDDLEGWQLLARHEAALGNYPAARAAQERVIAIRGDEARLPDRERLLDLMVAATAGVVSPEAEELASRILVLDEDNLAARYYIGLLYAQTDRPDVAFRLWRAMIAEGPPENAHVRLARGQIEEAAFRAGEDYTLPPLDSRGPTEEQIAAAEDMDPEARAAMIENMVAGLETRLANEGGSAEDWARLISAKVVLGETDQARAILGEARQRFATRPEDLGTVEAAAERSGLE</sequence>
<keyword evidence="2" id="KW-0201">Cytochrome c-type biogenesis</keyword>
<dbReference type="PANTHER" id="PTHR47870:SF1">
    <property type="entry name" value="CYTOCHROME C-TYPE BIOGENESIS PROTEIN CCMH"/>
    <property type="match status" value="1"/>
</dbReference>
<dbReference type="GO" id="GO:0030313">
    <property type="term" value="C:cell envelope"/>
    <property type="evidence" value="ECO:0007669"/>
    <property type="project" value="UniProtKB-SubCell"/>
</dbReference>
<dbReference type="NCBIfam" id="TIGR03142">
    <property type="entry name" value="cytochro_ccmI"/>
    <property type="match status" value="1"/>
</dbReference>
<dbReference type="OrthoDB" id="9815847at2"/>
<organism evidence="3 4">
    <name type="scientific">Histidinibacterium lentulum</name>
    <dbReference type="NCBI Taxonomy" id="2480588"/>
    <lineage>
        <taxon>Bacteria</taxon>
        <taxon>Pseudomonadati</taxon>
        <taxon>Pseudomonadota</taxon>
        <taxon>Alphaproteobacteria</taxon>
        <taxon>Rhodobacterales</taxon>
        <taxon>Paracoccaceae</taxon>
        <taxon>Histidinibacterium</taxon>
    </lineage>
</organism>
<dbReference type="Proteomes" id="UP000268016">
    <property type="component" value="Unassembled WGS sequence"/>
</dbReference>
<evidence type="ECO:0000313" key="3">
    <source>
        <dbReference type="EMBL" id="ROU00109.1"/>
    </source>
</evidence>
<evidence type="ECO:0000256" key="2">
    <source>
        <dbReference type="ARBA" id="ARBA00022748"/>
    </source>
</evidence>
<dbReference type="PANTHER" id="PTHR47870">
    <property type="entry name" value="CYTOCHROME C-TYPE BIOGENESIS PROTEIN CCMH"/>
    <property type="match status" value="1"/>
</dbReference>
<proteinExistence type="predicted"/>
<accession>A0A3N2QY07</accession>
<protein>
    <submittedName>
        <fullName evidence="3">C-type cytochrome biogenesis protein CcmI</fullName>
    </submittedName>
</protein>
<name>A0A3N2QY07_9RHOB</name>